<dbReference type="Pfam" id="PF00271">
    <property type="entry name" value="Helicase_C"/>
    <property type="match status" value="1"/>
</dbReference>
<protein>
    <submittedName>
        <fullName evidence="4">DUF3427 domain-containing protein</fullName>
    </submittedName>
</protein>
<name>A0ABS6WG60_9BIFI</name>
<comment type="caution">
    <text evidence="4">The sequence shown here is derived from an EMBL/GenBank/DDBJ whole genome shotgun (WGS) entry which is preliminary data.</text>
</comment>
<dbReference type="InterPro" id="IPR050742">
    <property type="entry name" value="Helicase_Restrict-Modif_Enz"/>
</dbReference>
<evidence type="ECO:0000313" key="4">
    <source>
        <dbReference type="EMBL" id="MBW3092725.1"/>
    </source>
</evidence>
<dbReference type="Pfam" id="PF11907">
    <property type="entry name" value="DUF3427"/>
    <property type="match status" value="1"/>
</dbReference>
<sequence>MADTVQNVPNANRQSRLPLAQQTPYDDATYSVLESAIAGLIEPRENADDDYKPTLISNRPGGLTMHDQISDALANSESFDISVAFVSTGAILSLFEDFRSHHANAAAGSSSTAGNASVASASQTSRLITSTKNHFNDPQTFWELLHLQQTSGVDVRVWEGVDDGSSAVSQGQGQPFHPKGYVFSRRMHNGTPYYELFVGSSNLTGAALNTQREWNLKVSSLANGELVRQIHEEIDSQVADSVPLTKEWIKQYEEDFKKYAPPRRNILKSLEDRDIQPNAMQREALANLKRLREQGEHRAIIVSATGTGKTYLSAFDVRAYRPKRMLYIAQQQMILKAAMKSYQKVLDCDESELGLYSGTSKQQDRRYVFATVQTMRQPEVLAQFASDEFDYILVDEVHHAGAAGYQRVIDHFADADFMLGMTATPERTDGINIFELFGHNIAYEIRLQKALDENMLCPFHYYGVAEYLGSDDDPNQTVHRLDVAHGLDAEQSAQLTYEIGQLATEQRVRYIIDKLREYGQFNLPVTGLVFCSRQDEAHELSRLFNRQFNQQAERSYRTAAVTSTDADGKPVSQEQRDEYVRRLTDGELDYLFTVDLFNEGVDIPAVNQIVMLRSTESSIVFTQQLGRGLRKFPHKDSVVVIDFIGNYANNYLIPVALYGNTGDRDRARRNLQRKSIGLSSISFDPIAKERVLKSLDTADWSEMKKLSEQYRQVRYELGRIPMLMDIYEYDPSLPYTLAAKRNNYLDFVRSRENSLGGGKRKERSFADQLEPVSDVEDAILKMATELLLPGIRPHELVILERLCRFADERPGDDASAAGAAWAPPFASLSRSSLIEDIRSEFPQTDLSDTQFDSAISVLDYSYFTTPNRKRFGEQPLVETVGTGVGADVDADADNDEPSYRLSDAFVALLSSNRTFRIFFADTLRTGLANCHDLFREAQTNQRTFDRAFLYERKYSMADVMRLCGWKKENTPQNVGGYLLDKGTNTMPIFVKYAASQYEDEFLNAQEMKYFSKNGRTPDSPEFQWVRDGLGAGLGPDDWQRTHFVPLFVMRKAEEADGKYYYVGHVAAFDHPTPTTKPNAAGDGTVKVTLSTLRLAKPLDPELYRHLTS</sequence>
<organism evidence="4 6">
    <name type="scientific">Bifidobacterium miconis</name>
    <dbReference type="NCBI Taxonomy" id="2834435"/>
    <lineage>
        <taxon>Bacteria</taxon>
        <taxon>Bacillati</taxon>
        <taxon>Actinomycetota</taxon>
        <taxon>Actinomycetes</taxon>
        <taxon>Bifidobacteriales</taxon>
        <taxon>Bifidobacteriaceae</taxon>
        <taxon>Bifidobacterium</taxon>
    </lineage>
</organism>
<evidence type="ECO:0000259" key="2">
    <source>
        <dbReference type="PROSITE" id="PS51192"/>
    </source>
</evidence>
<dbReference type="SMART" id="SM00490">
    <property type="entry name" value="HELICc"/>
    <property type="match status" value="1"/>
</dbReference>
<dbReference type="PANTHER" id="PTHR47396">
    <property type="entry name" value="TYPE I RESTRICTION ENZYME ECOKI R PROTEIN"/>
    <property type="match status" value="1"/>
</dbReference>
<feature type="domain" description="Helicase ATP-binding" evidence="2">
    <location>
        <begin position="290"/>
        <end position="443"/>
    </location>
</feature>
<dbReference type="CDD" id="cd18032">
    <property type="entry name" value="DEXHc_RE_I_III_res"/>
    <property type="match status" value="1"/>
</dbReference>
<dbReference type="InterPro" id="IPR001650">
    <property type="entry name" value="Helicase_C-like"/>
</dbReference>
<feature type="region of interest" description="Disordered" evidence="1">
    <location>
        <begin position="1"/>
        <end position="22"/>
    </location>
</feature>
<dbReference type="EMBL" id="JAHBBH010000017">
    <property type="protein sequence ID" value="MBW3092762.1"/>
    <property type="molecule type" value="Genomic_DNA"/>
</dbReference>
<dbReference type="Pfam" id="PF26350">
    <property type="entry name" value="DUF8090"/>
    <property type="match status" value="2"/>
</dbReference>
<gene>
    <name evidence="4" type="ORF">KIH79_07160</name>
    <name evidence="5" type="ORF">KIH79_07380</name>
</gene>
<dbReference type="Proteomes" id="UP000700815">
    <property type="component" value="Unassembled WGS sequence"/>
</dbReference>
<keyword evidence="6" id="KW-1185">Reference proteome</keyword>
<evidence type="ECO:0000259" key="3">
    <source>
        <dbReference type="PROSITE" id="PS51194"/>
    </source>
</evidence>
<dbReference type="InterPro" id="IPR058403">
    <property type="entry name" value="DUF8090"/>
</dbReference>
<dbReference type="Pfam" id="PF04851">
    <property type="entry name" value="ResIII"/>
    <property type="match status" value="1"/>
</dbReference>
<dbReference type="SMART" id="SM00487">
    <property type="entry name" value="DEXDc"/>
    <property type="match status" value="1"/>
</dbReference>
<dbReference type="EMBL" id="JAHBBH010000017">
    <property type="protein sequence ID" value="MBW3092725.1"/>
    <property type="molecule type" value="Genomic_DNA"/>
</dbReference>
<accession>A0ABS6WG60</accession>
<dbReference type="InterPro" id="IPR006935">
    <property type="entry name" value="Helicase/UvrB_N"/>
</dbReference>
<evidence type="ECO:0000256" key="1">
    <source>
        <dbReference type="SAM" id="MobiDB-lite"/>
    </source>
</evidence>
<dbReference type="PANTHER" id="PTHR47396:SF1">
    <property type="entry name" value="ATP-DEPENDENT HELICASE IRC3-RELATED"/>
    <property type="match status" value="1"/>
</dbReference>
<dbReference type="InterPro" id="IPR021835">
    <property type="entry name" value="DUF3427"/>
</dbReference>
<reference evidence="4 6" key="1">
    <citation type="submission" date="2021-05" db="EMBL/GenBank/DDBJ databases">
        <title>Phylogenetic classification of ten novel species belonging to the genus Bifidobacterium comprising B. colchicus sp. nov., B. abeli sp. nov., B. bicoloris sp. nov., B. guerezis sp. nov., B. rosaliae sp. nov., B. santillanensis sp. nov., B. argentati sp. nov., B. amazzoni sp. nov., B. pluviali sp. nov., and B. pinnaculum sp. nov.</title>
        <authorList>
            <person name="Lugli G.A."/>
            <person name="Ruiz Garcia L."/>
            <person name="Margolles A."/>
            <person name="Ventura M."/>
        </authorList>
    </citation>
    <scope>NUCLEOTIDE SEQUENCE [LARGE SCALE GENOMIC DNA]</scope>
    <source>
        <strain evidence="4 6">82T10</strain>
    </source>
</reference>
<evidence type="ECO:0000313" key="6">
    <source>
        <dbReference type="Proteomes" id="UP000700815"/>
    </source>
</evidence>
<proteinExistence type="predicted"/>
<dbReference type="PROSITE" id="PS51192">
    <property type="entry name" value="HELICASE_ATP_BIND_1"/>
    <property type="match status" value="1"/>
</dbReference>
<dbReference type="PROSITE" id="PS51194">
    <property type="entry name" value="HELICASE_CTER"/>
    <property type="match status" value="1"/>
</dbReference>
<evidence type="ECO:0000313" key="5">
    <source>
        <dbReference type="EMBL" id="MBW3092762.1"/>
    </source>
</evidence>
<dbReference type="InterPro" id="IPR014001">
    <property type="entry name" value="Helicase_ATP-bd"/>
</dbReference>
<feature type="domain" description="Helicase C-terminal" evidence="3">
    <location>
        <begin position="507"/>
        <end position="692"/>
    </location>
</feature>
<dbReference type="CDD" id="cd18799">
    <property type="entry name" value="SF2_C_EcoAI-like"/>
    <property type="match status" value="1"/>
</dbReference>